<dbReference type="EMBL" id="JAINUG010000085">
    <property type="protein sequence ID" value="KAJ8399109.1"/>
    <property type="molecule type" value="Genomic_DNA"/>
</dbReference>
<proteinExistence type="predicted"/>
<dbReference type="GO" id="GO:0006915">
    <property type="term" value="P:apoptotic process"/>
    <property type="evidence" value="ECO:0007669"/>
    <property type="project" value="InterPro"/>
</dbReference>
<gene>
    <name evidence="1" type="ORF">AAFF_G00414880</name>
</gene>
<dbReference type="Proteomes" id="UP001221898">
    <property type="component" value="Unassembled WGS sequence"/>
</dbReference>
<sequence length="195" mass="22716">MDDDEDDVFQPIPRCWNTHFREIKYEDRGTQTPSPAPGQDDNMLPCGVAQEPRRLFYGNAGFRLHFPARFEHGGDQEHEEEELGEAERSEPALSAEVQIGQKLQLIGDQFHQDHLHQYHRNQRNQRPVWWRLAIALYTFLFEREGVAQRQQADQRFLRGTAAKICKETSETSTSFISSDDGLRFATVLYLVLRRL</sequence>
<dbReference type="GO" id="GO:0016459">
    <property type="term" value="C:myosin complex"/>
    <property type="evidence" value="ECO:0007669"/>
    <property type="project" value="TreeGrafter"/>
</dbReference>
<keyword evidence="2" id="KW-1185">Reference proteome</keyword>
<name>A0AAD7SAQ7_9TELE</name>
<protein>
    <submittedName>
        <fullName evidence="1">Uncharacterized protein</fullName>
    </submittedName>
</protein>
<dbReference type="Pfam" id="PF15185">
    <property type="entry name" value="BMF"/>
    <property type="match status" value="1"/>
</dbReference>
<dbReference type="GO" id="GO:0043065">
    <property type="term" value="P:positive regulation of apoptotic process"/>
    <property type="evidence" value="ECO:0007669"/>
    <property type="project" value="TreeGrafter"/>
</dbReference>
<organism evidence="1 2">
    <name type="scientific">Aldrovandia affinis</name>
    <dbReference type="NCBI Taxonomy" id="143900"/>
    <lineage>
        <taxon>Eukaryota</taxon>
        <taxon>Metazoa</taxon>
        <taxon>Chordata</taxon>
        <taxon>Craniata</taxon>
        <taxon>Vertebrata</taxon>
        <taxon>Euteleostomi</taxon>
        <taxon>Actinopterygii</taxon>
        <taxon>Neopterygii</taxon>
        <taxon>Teleostei</taxon>
        <taxon>Notacanthiformes</taxon>
        <taxon>Halosauridae</taxon>
        <taxon>Aldrovandia</taxon>
    </lineage>
</organism>
<evidence type="ECO:0000313" key="1">
    <source>
        <dbReference type="EMBL" id="KAJ8399109.1"/>
    </source>
</evidence>
<dbReference type="InterPro" id="IPR028192">
    <property type="entry name" value="BMF"/>
</dbReference>
<dbReference type="PANTHER" id="PTHR32014:SF2">
    <property type="entry name" value="BCL-2-MODIFYING FACTOR"/>
    <property type="match status" value="1"/>
</dbReference>
<reference evidence="1" key="1">
    <citation type="journal article" date="2023" name="Science">
        <title>Genome structures resolve the early diversification of teleost fishes.</title>
        <authorList>
            <person name="Parey E."/>
            <person name="Louis A."/>
            <person name="Montfort J."/>
            <person name="Bouchez O."/>
            <person name="Roques C."/>
            <person name="Iampietro C."/>
            <person name="Lluch J."/>
            <person name="Castinel A."/>
            <person name="Donnadieu C."/>
            <person name="Desvignes T."/>
            <person name="Floi Bucao C."/>
            <person name="Jouanno E."/>
            <person name="Wen M."/>
            <person name="Mejri S."/>
            <person name="Dirks R."/>
            <person name="Jansen H."/>
            <person name="Henkel C."/>
            <person name="Chen W.J."/>
            <person name="Zahm M."/>
            <person name="Cabau C."/>
            <person name="Klopp C."/>
            <person name="Thompson A.W."/>
            <person name="Robinson-Rechavi M."/>
            <person name="Braasch I."/>
            <person name="Lecointre G."/>
            <person name="Bobe J."/>
            <person name="Postlethwait J.H."/>
            <person name="Berthelot C."/>
            <person name="Roest Crollius H."/>
            <person name="Guiguen Y."/>
        </authorList>
    </citation>
    <scope>NUCLEOTIDE SEQUENCE</scope>
    <source>
        <strain evidence="1">NC1722</strain>
    </source>
</reference>
<dbReference type="PANTHER" id="PTHR32014">
    <property type="entry name" value="BCL-2-MODIFYING FACTOR"/>
    <property type="match status" value="1"/>
</dbReference>
<comment type="caution">
    <text evidence="1">The sequence shown here is derived from an EMBL/GenBank/DDBJ whole genome shotgun (WGS) entry which is preliminary data.</text>
</comment>
<dbReference type="AlphaFoldDB" id="A0AAD7SAQ7"/>
<dbReference type="GO" id="GO:0010507">
    <property type="term" value="P:negative regulation of autophagy"/>
    <property type="evidence" value="ECO:0007669"/>
    <property type="project" value="TreeGrafter"/>
</dbReference>
<evidence type="ECO:0000313" key="2">
    <source>
        <dbReference type="Proteomes" id="UP001221898"/>
    </source>
</evidence>
<accession>A0AAD7SAQ7</accession>